<evidence type="ECO:0000256" key="1">
    <source>
        <dbReference type="SAM" id="SignalP"/>
    </source>
</evidence>
<dbReference type="Pfam" id="PF03886">
    <property type="entry name" value="ABC_trans_aux"/>
    <property type="match status" value="1"/>
</dbReference>
<dbReference type="Gene3D" id="3.40.50.10610">
    <property type="entry name" value="ABC-type transport auxiliary lipoprotein component"/>
    <property type="match status" value="1"/>
</dbReference>
<dbReference type="Proteomes" id="UP000536835">
    <property type="component" value="Unassembled WGS sequence"/>
</dbReference>
<feature type="chain" id="PRO_5031217765" description="ABC-type transport auxiliary lipoprotein component domain-containing protein" evidence="1">
    <location>
        <begin position="24"/>
        <end position="200"/>
    </location>
</feature>
<evidence type="ECO:0000259" key="2">
    <source>
        <dbReference type="Pfam" id="PF03886"/>
    </source>
</evidence>
<evidence type="ECO:0000313" key="4">
    <source>
        <dbReference type="Proteomes" id="UP000536835"/>
    </source>
</evidence>
<protein>
    <recommendedName>
        <fullName evidence="2">ABC-type transport auxiliary lipoprotein component domain-containing protein</fullName>
    </recommendedName>
</protein>
<keyword evidence="4" id="KW-1185">Reference proteome</keyword>
<dbReference type="RefSeq" id="WP_173200273.1">
    <property type="nucleotide sequence ID" value="NZ_JABFCX010000003.1"/>
</dbReference>
<keyword evidence="1" id="KW-0732">Signal</keyword>
<feature type="domain" description="ABC-type transport auxiliary lipoprotein component" evidence="2">
    <location>
        <begin position="30"/>
        <end position="187"/>
    </location>
</feature>
<sequence>MIRSLSAVSLLALGGCINLIAPASELPPRYTLTAMEETRSEQRLPYSLAIADARAESALNTSKIAVRTGANEIRYMPEGEWADRAPRIFSVLLERSVEERGALLAVSDRVALPLADFVLYSDIQRFEADRTTEPTQAIVIFRVRLESRNGMILGVQRFETRVPVDGDSTAEVAEALNRAASELSSDAAGWALERLSNARS</sequence>
<comment type="caution">
    <text evidence="3">The sequence shown here is derived from an EMBL/GenBank/DDBJ whole genome shotgun (WGS) entry which is preliminary data.</text>
</comment>
<evidence type="ECO:0000313" key="3">
    <source>
        <dbReference type="EMBL" id="NNU17139.1"/>
    </source>
</evidence>
<dbReference type="SUPFAM" id="SSF159594">
    <property type="entry name" value="XCC0632-like"/>
    <property type="match status" value="1"/>
</dbReference>
<feature type="signal peptide" evidence="1">
    <location>
        <begin position="1"/>
        <end position="23"/>
    </location>
</feature>
<name>A0A7Y3W5Z5_9PROT</name>
<dbReference type="EMBL" id="JABFCX010000003">
    <property type="protein sequence ID" value="NNU17139.1"/>
    <property type="molecule type" value="Genomic_DNA"/>
</dbReference>
<dbReference type="AlphaFoldDB" id="A0A7Y3W5Z5"/>
<organism evidence="3 4">
    <name type="scientific">Parvularcula mediterranea</name>
    <dbReference type="NCBI Taxonomy" id="2732508"/>
    <lineage>
        <taxon>Bacteria</taxon>
        <taxon>Pseudomonadati</taxon>
        <taxon>Pseudomonadota</taxon>
        <taxon>Alphaproteobacteria</taxon>
        <taxon>Parvularculales</taxon>
        <taxon>Parvularculaceae</taxon>
        <taxon>Parvularcula</taxon>
    </lineage>
</organism>
<dbReference type="InterPro" id="IPR005586">
    <property type="entry name" value="ABC_trans_aux"/>
</dbReference>
<accession>A0A7Y3W5Z5</accession>
<reference evidence="3 4" key="1">
    <citation type="submission" date="2020-05" db="EMBL/GenBank/DDBJ databases">
        <title>Parvularcula mediterraneae sp. nov., isolated from polypropylene straw from shallow seawater of the seashore of Laganas in Zakynthos island, Greece.</title>
        <authorList>
            <person name="Szabo I."/>
            <person name="Al-Omari J."/>
            <person name="Rado J."/>
            <person name="Szerdahelyi G.S."/>
        </authorList>
    </citation>
    <scope>NUCLEOTIDE SEQUENCE [LARGE SCALE GENOMIC DNA]</scope>
    <source>
        <strain evidence="3 4">ZS-1/3</strain>
    </source>
</reference>
<proteinExistence type="predicted"/>
<gene>
    <name evidence="3" type="ORF">HK107_12480</name>
</gene>
<dbReference type="PROSITE" id="PS51257">
    <property type="entry name" value="PROKAR_LIPOPROTEIN"/>
    <property type="match status" value="1"/>
</dbReference>